<dbReference type="EMBL" id="LR798333">
    <property type="protein sequence ID" value="CAB5224236.1"/>
    <property type="molecule type" value="Genomic_DNA"/>
</dbReference>
<protein>
    <submittedName>
        <fullName evidence="1">Uncharacterized protein</fullName>
    </submittedName>
</protein>
<reference evidence="1" key="1">
    <citation type="submission" date="2020-05" db="EMBL/GenBank/DDBJ databases">
        <authorList>
            <person name="Chiriac C."/>
            <person name="Salcher M."/>
            <person name="Ghai R."/>
            <person name="Kavagutti S V."/>
        </authorList>
    </citation>
    <scope>NUCLEOTIDE SEQUENCE</scope>
</reference>
<accession>A0A6J7X277</accession>
<evidence type="ECO:0000313" key="1">
    <source>
        <dbReference type="EMBL" id="CAB5224236.1"/>
    </source>
</evidence>
<name>A0A6J7X277_9CAUD</name>
<proteinExistence type="predicted"/>
<gene>
    <name evidence="1" type="ORF">UFOVP394_38</name>
</gene>
<organism evidence="1">
    <name type="scientific">uncultured Caudovirales phage</name>
    <dbReference type="NCBI Taxonomy" id="2100421"/>
    <lineage>
        <taxon>Viruses</taxon>
        <taxon>Duplodnaviria</taxon>
        <taxon>Heunggongvirae</taxon>
        <taxon>Uroviricota</taxon>
        <taxon>Caudoviricetes</taxon>
        <taxon>Peduoviridae</taxon>
        <taxon>Maltschvirus</taxon>
        <taxon>Maltschvirus maltsch</taxon>
    </lineage>
</organism>
<sequence>MIDRMFNSKFALVGILAMYAALGWLVAMEVTK</sequence>